<accession>A0ABY5P7E7</accession>
<dbReference type="RefSeq" id="WP_313794160.1">
    <property type="nucleotide sequence ID" value="NZ_CP102453.1"/>
</dbReference>
<dbReference type="Proteomes" id="UP001315967">
    <property type="component" value="Chromosome"/>
</dbReference>
<gene>
    <name evidence="1" type="ORF">NRE15_03125</name>
</gene>
<proteinExistence type="predicted"/>
<protein>
    <submittedName>
        <fullName evidence="1">Uncharacterized protein</fullName>
    </submittedName>
</protein>
<reference evidence="1 2" key="1">
    <citation type="submission" date="2022-08" db="EMBL/GenBank/DDBJ databases">
        <title>Aerococcaceae sp. nov isolated from spoiled eye mask.</title>
        <authorList>
            <person name="Zhou G."/>
            <person name="Xie X.-B."/>
            <person name="Shi Q.-S."/>
            <person name="Wang Y.-S."/>
            <person name="Wen X."/>
            <person name="Peng H."/>
            <person name="Yang X.-J."/>
            <person name="Tao H.-B."/>
            <person name="Huang X.-M."/>
        </authorList>
    </citation>
    <scope>NUCLEOTIDE SEQUENCE [LARGE SCALE GENOMIC DNA]</scope>
    <source>
        <strain evidence="2">DM20194951</strain>
    </source>
</reference>
<organism evidence="1 2">
    <name type="scientific">Fundicoccus culcitae</name>
    <dbReference type="NCBI Taxonomy" id="2969821"/>
    <lineage>
        <taxon>Bacteria</taxon>
        <taxon>Bacillati</taxon>
        <taxon>Bacillota</taxon>
        <taxon>Bacilli</taxon>
        <taxon>Lactobacillales</taxon>
        <taxon>Aerococcaceae</taxon>
        <taxon>Fundicoccus</taxon>
    </lineage>
</organism>
<dbReference type="EMBL" id="CP102453">
    <property type="protein sequence ID" value="UUX34659.1"/>
    <property type="molecule type" value="Genomic_DNA"/>
</dbReference>
<sequence>MRKNLSDNKPVRHFPLTLNKKKSIPQEVTYSSWDAFLCVNVSAFWQASRFIRDA</sequence>
<keyword evidence="2" id="KW-1185">Reference proteome</keyword>
<evidence type="ECO:0000313" key="1">
    <source>
        <dbReference type="EMBL" id="UUX34659.1"/>
    </source>
</evidence>
<evidence type="ECO:0000313" key="2">
    <source>
        <dbReference type="Proteomes" id="UP001315967"/>
    </source>
</evidence>
<name>A0ABY5P7E7_9LACT</name>